<dbReference type="PANTHER" id="PTHR11552:SF147">
    <property type="entry name" value="CHOLINE DEHYDROGENASE, MITOCHONDRIAL"/>
    <property type="match status" value="1"/>
</dbReference>
<dbReference type="InterPro" id="IPR000172">
    <property type="entry name" value="GMC_OxRdtase_N"/>
</dbReference>
<dbReference type="Pfam" id="PF05199">
    <property type="entry name" value="GMC_oxred_C"/>
    <property type="match status" value="1"/>
</dbReference>
<dbReference type="SUPFAM" id="SSF51905">
    <property type="entry name" value="FAD/NAD(P)-binding domain"/>
    <property type="match status" value="1"/>
</dbReference>
<dbReference type="InterPro" id="IPR007867">
    <property type="entry name" value="GMC_OxRtase_C"/>
</dbReference>
<dbReference type="EC" id="1.1.99.1" evidence="8"/>
<comment type="caution">
    <text evidence="8">The sequence shown here is derived from an EMBL/GenBank/DDBJ whole genome shotgun (WGS) entry which is preliminary data.</text>
</comment>
<sequence length="556" mass="60712">METTHDYVVVGGGSGGCVMAARLSEDANTTVCLLEAGGDGTGALINIPSGAVAMLPTKINNWGFETTPQPGLNGRRGYQPRGKTLGGSSAINAMVYVRGHREDYDRWANQEGCTGWSYQEVLPYFKLSEGNERIRNAYHGNQGPLNVSDLRSDNPFQQHYLNAARQAGFKITDDFNGEDQEGVGIYQVTQKNGERWSVARGYLLPNLHRKNLIVHTRALVQKIVFEGTRAVAVDVNVGGQVQRITARKEIILAAGALQTPQLLMVSGVGDAAQLQSLGIPVVAHSPEVGKNLQDHPDFIFGYQTQSTDNLGVSLRGSWRMLKEILRFRRERRGMLTSNFAEGGAFLKTDPSLSAPDIQLHFVIAMVDDHARKFHFGHGFSCHVCLLRPRSRGSLTIQSTSMADAPLIDIGFLNHPDDLEDLVKGFKMTQRIMQAPALAQWVVKDKFTAHVKTDDDIREVLRNRVDTVYHPTGTCRMGSDDKAVLDTELRVRGVQGLRVVDASAMPSLVGGNTNAPVVMMAEKAVDLIRGHSRVGSVDEPVQQASTHAQLMAAAPVA</sequence>
<proteinExistence type="inferred from homology"/>
<evidence type="ECO:0000313" key="8">
    <source>
        <dbReference type="EMBL" id="MCQ8896177.1"/>
    </source>
</evidence>
<dbReference type="InterPro" id="IPR036188">
    <property type="entry name" value="FAD/NAD-bd_sf"/>
</dbReference>
<gene>
    <name evidence="8" type="ORF">NQT62_06960</name>
</gene>
<dbReference type="PROSITE" id="PS00624">
    <property type="entry name" value="GMC_OXRED_2"/>
    <property type="match status" value="1"/>
</dbReference>
<dbReference type="Proteomes" id="UP001204142">
    <property type="component" value="Unassembled WGS sequence"/>
</dbReference>
<dbReference type="NCBIfam" id="NF002550">
    <property type="entry name" value="PRK02106.1"/>
    <property type="match status" value="1"/>
</dbReference>
<name>A0ABT1WF78_9BURK</name>
<dbReference type="Pfam" id="PF00732">
    <property type="entry name" value="GMC_oxred_N"/>
    <property type="match status" value="1"/>
</dbReference>
<feature type="domain" description="Glucose-methanol-choline oxidoreductase N-terminal" evidence="7">
    <location>
        <begin position="255"/>
        <end position="269"/>
    </location>
</feature>
<reference evidence="8 9" key="1">
    <citation type="submission" date="2022-07" db="EMBL/GenBank/DDBJ databases">
        <authorList>
            <person name="Xamxidin M."/>
            <person name="Wu M."/>
        </authorList>
    </citation>
    <scope>NUCLEOTIDE SEQUENCE [LARGE SCALE GENOMIC DNA]</scope>
    <source>
        <strain evidence="8 9">NBRC 111650</strain>
    </source>
</reference>
<feature type="domain" description="Glucose-methanol-choline oxidoreductase N-terminal" evidence="6">
    <location>
        <begin position="82"/>
        <end position="105"/>
    </location>
</feature>
<evidence type="ECO:0000256" key="5">
    <source>
        <dbReference type="RuleBase" id="RU003968"/>
    </source>
</evidence>
<evidence type="ECO:0000256" key="3">
    <source>
        <dbReference type="ARBA" id="ARBA00022630"/>
    </source>
</evidence>
<evidence type="ECO:0000256" key="4">
    <source>
        <dbReference type="ARBA" id="ARBA00022827"/>
    </source>
</evidence>
<dbReference type="PANTHER" id="PTHR11552">
    <property type="entry name" value="GLUCOSE-METHANOL-CHOLINE GMC OXIDOREDUCTASE"/>
    <property type="match status" value="1"/>
</dbReference>
<dbReference type="PROSITE" id="PS00623">
    <property type="entry name" value="GMC_OXRED_1"/>
    <property type="match status" value="1"/>
</dbReference>
<protein>
    <submittedName>
        <fullName evidence="8">Choline dehydrogenase</fullName>
        <ecNumber evidence="8">1.1.99.1</ecNumber>
    </submittedName>
</protein>
<organism evidence="8 9">
    <name type="scientific">Limnobacter humi</name>
    <dbReference type="NCBI Taxonomy" id="1778671"/>
    <lineage>
        <taxon>Bacteria</taxon>
        <taxon>Pseudomonadati</taxon>
        <taxon>Pseudomonadota</taxon>
        <taxon>Betaproteobacteria</taxon>
        <taxon>Burkholderiales</taxon>
        <taxon>Burkholderiaceae</taxon>
        <taxon>Limnobacter</taxon>
    </lineage>
</organism>
<dbReference type="PIRSF" id="PIRSF000137">
    <property type="entry name" value="Alcohol_oxidase"/>
    <property type="match status" value="1"/>
</dbReference>
<keyword evidence="3 5" id="KW-0285">Flavoprotein</keyword>
<keyword evidence="9" id="KW-1185">Reference proteome</keyword>
<comment type="similarity">
    <text evidence="2 5">Belongs to the GMC oxidoreductase family.</text>
</comment>
<evidence type="ECO:0000256" key="1">
    <source>
        <dbReference type="ARBA" id="ARBA00001974"/>
    </source>
</evidence>
<dbReference type="Gene3D" id="3.30.560.10">
    <property type="entry name" value="Glucose Oxidase, domain 3"/>
    <property type="match status" value="1"/>
</dbReference>
<keyword evidence="4 5" id="KW-0274">FAD</keyword>
<dbReference type="InterPro" id="IPR012132">
    <property type="entry name" value="GMC_OxRdtase"/>
</dbReference>
<dbReference type="Gene3D" id="3.50.50.60">
    <property type="entry name" value="FAD/NAD(P)-binding domain"/>
    <property type="match status" value="1"/>
</dbReference>
<comment type="cofactor">
    <cofactor evidence="1">
        <name>FAD</name>
        <dbReference type="ChEBI" id="CHEBI:57692"/>
    </cofactor>
</comment>
<accession>A0ABT1WF78</accession>
<evidence type="ECO:0000256" key="2">
    <source>
        <dbReference type="ARBA" id="ARBA00010790"/>
    </source>
</evidence>
<keyword evidence="8" id="KW-0560">Oxidoreductase</keyword>
<dbReference type="GO" id="GO:0008812">
    <property type="term" value="F:choline dehydrogenase activity"/>
    <property type="evidence" value="ECO:0007669"/>
    <property type="project" value="UniProtKB-EC"/>
</dbReference>
<evidence type="ECO:0000259" key="6">
    <source>
        <dbReference type="PROSITE" id="PS00623"/>
    </source>
</evidence>
<evidence type="ECO:0000259" key="7">
    <source>
        <dbReference type="PROSITE" id="PS00624"/>
    </source>
</evidence>
<dbReference type="EMBL" id="JANIGO010000002">
    <property type="protein sequence ID" value="MCQ8896177.1"/>
    <property type="molecule type" value="Genomic_DNA"/>
</dbReference>
<evidence type="ECO:0000313" key="9">
    <source>
        <dbReference type="Proteomes" id="UP001204142"/>
    </source>
</evidence>
<dbReference type="SUPFAM" id="SSF54373">
    <property type="entry name" value="FAD-linked reductases, C-terminal domain"/>
    <property type="match status" value="1"/>
</dbReference>
<dbReference type="RefSeq" id="WP_256763942.1">
    <property type="nucleotide sequence ID" value="NZ_JANIGO010000002.1"/>
</dbReference>